<accession>A0A1Y5RQ84</accession>
<keyword evidence="2" id="KW-1185">Reference proteome</keyword>
<evidence type="ECO:0008006" key="3">
    <source>
        <dbReference type="Google" id="ProtNLM"/>
    </source>
</evidence>
<proteinExistence type="predicted"/>
<dbReference type="Proteomes" id="UP000193623">
    <property type="component" value="Unassembled WGS sequence"/>
</dbReference>
<sequence>MAATPAQACRLALVLAMDVSNSVDADEDALQRQGLATALIAPAVRDAFLASDQPVALTVYEWSGRHHQRMMLDWTMIDSEVALQAAAQKVATTPRFYYEFPTAIGYALGHAASLLDTAPVCDAQTIDVSGDGVNNDGFSAHEAVAVFGLDDVTINGLVIDVPEDAILRQGQLDLVSYYAQNVISGPGAFIEVAAGFEDFARAMEMKLIRELGVIMVGQAAPAEAAVKQ</sequence>
<dbReference type="SUPFAM" id="SSF53300">
    <property type="entry name" value="vWA-like"/>
    <property type="match status" value="1"/>
</dbReference>
<dbReference type="RefSeq" id="WP_235000565.1">
    <property type="nucleotide sequence ID" value="NZ_FWFT01000001.1"/>
</dbReference>
<dbReference type="Gene3D" id="3.40.50.410">
    <property type="entry name" value="von Willebrand factor, type A domain"/>
    <property type="match status" value="1"/>
</dbReference>
<gene>
    <name evidence="1" type="ORF">PSJ8397_00846</name>
</gene>
<evidence type="ECO:0000313" key="2">
    <source>
        <dbReference type="Proteomes" id="UP000193623"/>
    </source>
</evidence>
<dbReference type="EMBL" id="FWFT01000001">
    <property type="protein sequence ID" value="SLN21745.1"/>
    <property type="molecule type" value="Genomic_DNA"/>
</dbReference>
<dbReference type="Pfam" id="PF06707">
    <property type="entry name" value="DUF1194"/>
    <property type="match status" value="1"/>
</dbReference>
<dbReference type="InterPro" id="IPR010607">
    <property type="entry name" value="DUF1194"/>
</dbReference>
<dbReference type="InterPro" id="IPR036465">
    <property type="entry name" value="vWFA_dom_sf"/>
</dbReference>
<organism evidence="1 2">
    <name type="scientific">Pseudooctadecabacter jejudonensis</name>
    <dbReference type="NCBI Taxonomy" id="1391910"/>
    <lineage>
        <taxon>Bacteria</taxon>
        <taxon>Pseudomonadati</taxon>
        <taxon>Pseudomonadota</taxon>
        <taxon>Alphaproteobacteria</taxon>
        <taxon>Rhodobacterales</taxon>
        <taxon>Paracoccaceae</taxon>
        <taxon>Pseudooctadecabacter</taxon>
    </lineage>
</organism>
<reference evidence="1 2" key="1">
    <citation type="submission" date="2017-03" db="EMBL/GenBank/DDBJ databases">
        <authorList>
            <person name="Afonso C.L."/>
            <person name="Miller P.J."/>
            <person name="Scott M.A."/>
            <person name="Spackman E."/>
            <person name="Goraichik I."/>
            <person name="Dimitrov K.M."/>
            <person name="Suarez D.L."/>
            <person name="Swayne D.E."/>
        </authorList>
    </citation>
    <scope>NUCLEOTIDE SEQUENCE [LARGE SCALE GENOMIC DNA]</scope>
    <source>
        <strain evidence="1 2">CECT 8397</strain>
    </source>
</reference>
<protein>
    <recommendedName>
        <fullName evidence="3">VWFA domain-containing protein</fullName>
    </recommendedName>
</protein>
<dbReference type="AlphaFoldDB" id="A0A1Y5RQ84"/>
<name>A0A1Y5RQ84_9RHOB</name>
<evidence type="ECO:0000313" key="1">
    <source>
        <dbReference type="EMBL" id="SLN21745.1"/>
    </source>
</evidence>